<proteinExistence type="predicted"/>
<sequence length="59" mass="6578">MGNGKAIKPKITNDPIIYCKGCGRAGPLRLIERNKGTSYWTCLRCDLNFYTREAPCPTA</sequence>
<evidence type="ECO:0000313" key="1">
    <source>
        <dbReference type="EMBL" id="QJH92731.1"/>
    </source>
</evidence>
<dbReference type="EMBL" id="MT143915">
    <property type="protein sequence ID" value="QJH92731.1"/>
    <property type="molecule type" value="Genomic_DNA"/>
</dbReference>
<organism evidence="1">
    <name type="scientific">viral metagenome</name>
    <dbReference type="NCBI Taxonomy" id="1070528"/>
    <lineage>
        <taxon>unclassified sequences</taxon>
        <taxon>metagenomes</taxon>
        <taxon>organismal metagenomes</taxon>
    </lineage>
</organism>
<dbReference type="AlphaFoldDB" id="A0A6M3X4T6"/>
<accession>A0A6M3X4T6</accession>
<protein>
    <submittedName>
        <fullName evidence="1">Uncharacterized protein</fullName>
    </submittedName>
</protein>
<reference evidence="1" key="1">
    <citation type="submission" date="2020-03" db="EMBL/GenBank/DDBJ databases">
        <title>The deep terrestrial virosphere.</title>
        <authorList>
            <person name="Holmfeldt K."/>
            <person name="Nilsson E."/>
            <person name="Simone D."/>
            <person name="Lopez-Fernandez M."/>
            <person name="Wu X."/>
            <person name="de Brujin I."/>
            <person name="Lundin D."/>
            <person name="Andersson A."/>
            <person name="Bertilsson S."/>
            <person name="Dopson M."/>
        </authorList>
    </citation>
    <scope>NUCLEOTIDE SEQUENCE</scope>
    <source>
        <strain evidence="1">MM171A02438</strain>
    </source>
</reference>
<name>A0A6M3X4T6_9ZZZZ</name>
<gene>
    <name evidence="1" type="ORF">MM171A02438_0005</name>
</gene>